<evidence type="ECO:0000313" key="1">
    <source>
        <dbReference type="EMBL" id="UYV72897.1"/>
    </source>
</evidence>
<gene>
    <name evidence="1" type="ORF">LAZ67_10001120</name>
</gene>
<sequence length="126" mass="13643">MSSAITSTPSRPSITPCRRLCNSSGAAEIPKGIRSHLYLPNGIQNVVKSLLWLSSFTCQKPSLASMTVNILALFRLGNGSKSDSGVGAAIIFPSQEHQLVLLRLHPDSTSFQAKLIAILWVLISRR</sequence>
<protein>
    <submittedName>
        <fullName evidence="1">Uncharacterized protein</fullName>
    </submittedName>
</protein>
<dbReference type="Proteomes" id="UP001235939">
    <property type="component" value="Chromosome 10"/>
</dbReference>
<dbReference type="EMBL" id="CP092872">
    <property type="protein sequence ID" value="UYV72897.1"/>
    <property type="molecule type" value="Genomic_DNA"/>
</dbReference>
<evidence type="ECO:0000313" key="2">
    <source>
        <dbReference type="Proteomes" id="UP001235939"/>
    </source>
</evidence>
<name>A0ABY6KVM5_9ARAC</name>
<organism evidence="1 2">
    <name type="scientific">Cordylochernes scorpioides</name>
    <dbReference type="NCBI Taxonomy" id="51811"/>
    <lineage>
        <taxon>Eukaryota</taxon>
        <taxon>Metazoa</taxon>
        <taxon>Ecdysozoa</taxon>
        <taxon>Arthropoda</taxon>
        <taxon>Chelicerata</taxon>
        <taxon>Arachnida</taxon>
        <taxon>Pseudoscorpiones</taxon>
        <taxon>Cheliferoidea</taxon>
        <taxon>Chernetidae</taxon>
        <taxon>Cordylochernes</taxon>
    </lineage>
</organism>
<keyword evidence="2" id="KW-1185">Reference proteome</keyword>
<reference evidence="1 2" key="1">
    <citation type="submission" date="2022-01" db="EMBL/GenBank/DDBJ databases">
        <title>A chromosomal length assembly of Cordylochernes scorpioides.</title>
        <authorList>
            <person name="Zeh D."/>
            <person name="Zeh J."/>
        </authorList>
    </citation>
    <scope>NUCLEOTIDE SEQUENCE [LARGE SCALE GENOMIC DNA]</scope>
    <source>
        <strain evidence="1">IN4F17</strain>
        <tissue evidence="1">Whole Body</tissue>
    </source>
</reference>
<proteinExistence type="predicted"/>
<accession>A0ABY6KVM5</accession>